<feature type="region of interest" description="Disordered" evidence="3">
    <location>
        <begin position="298"/>
        <end position="319"/>
    </location>
</feature>
<dbReference type="InterPro" id="IPR003099">
    <property type="entry name" value="Prephen_DH"/>
</dbReference>
<dbReference type="GO" id="GO:0004665">
    <property type="term" value="F:prephenate dehydrogenase (NADP+) activity"/>
    <property type="evidence" value="ECO:0007669"/>
    <property type="project" value="InterPro"/>
</dbReference>
<sequence length="363" mass="35529">MSKVIGEDDSSVGATVGVVGLGLIGGSLARTLVAGGVPVVATDPDPATRAAASAAGITVADDVAGVCAAAQRAVVLACPLVALDDVLARVAAAGIAPGCVLTDVGSVKTAVHARVAAAGLADRFVGAHPMAGTEHSGFAASSADLLPGARWAVTPGDAPADAVRAVLALVLGPLDAGGVYVVEPDVHDRAVALVSHVPHVTATVLLSTVADAEAAGLAVGLAAGSFRDGTRVARTDPLRTRAMVAGNAAAVAPVLRALAAEVAALADGLDAGDDAAVTAFFTRADGLRARLDGRRLVDGGADGTGTAADPAPEGGWTRDAPTHRVTLGAAGWRDTLTALGADGWCVTVLVRGIAHAHPLLPPG</sequence>
<dbReference type="InterPro" id="IPR050812">
    <property type="entry name" value="Preph/Arog_dehydrog"/>
</dbReference>
<evidence type="ECO:0000313" key="6">
    <source>
        <dbReference type="Proteomes" id="UP000231586"/>
    </source>
</evidence>
<comment type="caution">
    <text evidence="5">The sequence shown here is derived from an EMBL/GenBank/DDBJ whole genome shotgun (WGS) entry which is preliminary data.</text>
</comment>
<dbReference type="OrthoDB" id="9802008at2"/>
<dbReference type="InterPro" id="IPR036291">
    <property type="entry name" value="NAD(P)-bd_dom_sf"/>
</dbReference>
<feature type="domain" description="Prephenate/arogenate dehydrogenase" evidence="4">
    <location>
        <begin position="14"/>
        <end position="299"/>
    </location>
</feature>
<dbReference type="Pfam" id="PF02153">
    <property type="entry name" value="PDH_N"/>
    <property type="match status" value="1"/>
</dbReference>
<dbReference type="PROSITE" id="PS51176">
    <property type="entry name" value="PDH_ADH"/>
    <property type="match status" value="1"/>
</dbReference>
<evidence type="ECO:0000256" key="3">
    <source>
        <dbReference type="SAM" id="MobiDB-lite"/>
    </source>
</evidence>
<dbReference type="PANTHER" id="PTHR21363:SF0">
    <property type="entry name" value="PREPHENATE DEHYDROGENASE [NADP(+)]"/>
    <property type="match status" value="1"/>
</dbReference>
<accession>A0A2M8WUL1</accession>
<evidence type="ECO:0000259" key="4">
    <source>
        <dbReference type="PROSITE" id="PS51176"/>
    </source>
</evidence>
<dbReference type="AlphaFoldDB" id="A0A2M8WUL1"/>
<proteinExistence type="inferred from homology"/>
<dbReference type="Gene3D" id="3.40.50.720">
    <property type="entry name" value="NAD(P)-binding Rossmann-like Domain"/>
    <property type="match status" value="1"/>
</dbReference>
<evidence type="ECO:0000256" key="2">
    <source>
        <dbReference type="ARBA" id="ARBA00023002"/>
    </source>
</evidence>
<gene>
    <name evidence="5" type="ORF">CLV34_0476</name>
</gene>
<dbReference type="SUPFAM" id="SSF51735">
    <property type="entry name" value="NAD(P)-binding Rossmann-fold domains"/>
    <property type="match status" value="1"/>
</dbReference>
<comment type="similarity">
    <text evidence="1">Belongs to the prephenate/arogenate dehydrogenase family.</text>
</comment>
<dbReference type="EMBL" id="PGTZ01000006">
    <property type="protein sequence ID" value="PJI94631.1"/>
    <property type="molecule type" value="Genomic_DNA"/>
</dbReference>
<name>A0A2M8WUL1_9MICO</name>
<dbReference type="RefSeq" id="WP_100348628.1">
    <property type="nucleotide sequence ID" value="NZ_PGTZ01000006.1"/>
</dbReference>
<dbReference type="InterPro" id="IPR046825">
    <property type="entry name" value="PDH_C"/>
</dbReference>
<dbReference type="GO" id="GO:0008977">
    <property type="term" value="F:prephenate dehydrogenase (NAD+) activity"/>
    <property type="evidence" value="ECO:0007669"/>
    <property type="project" value="InterPro"/>
</dbReference>
<dbReference type="Pfam" id="PF20463">
    <property type="entry name" value="PDH_C"/>
    <property type="match status" value="1"/>
</dbReference>
<evidence type="ECO:0000256" key="1">
    <source>
        <dbReference type="ARBA" id="ARBA00007964"/>
    </source>
</evidence>
<dbReference type="Gene3D" id="1.10.3660.10">
    <property type="entry name" value="6-phosphogluconate dehydrogenase C-terminal like domain"/>
    <property type="match status" value="1"/>
</dbReference>
<keyword evidence="2" id="KW-0560">Oxidoreductase</keyword>
<dbReference type="PANTHER" id="PTHR21363">
    <property type="entry name" value="PREPHENATE DEHYDROGENASE"/>
    <property type="match status" value="1"/>
</dbReference>
<organism evidence="5 6">
    <name type="scientific">Luteimicrobium subarcticum</name>
    <dbReference type="NCBI Taxonomy" id="620910"/>
    <lineage>
        <taxon>Bacteria</taxon>
        <taxon>Bacillati</taxon>
        <taxon>Actinomycetota</taxon>
        <taxon>Actinomycetes</taxon>
        <taxon>Micrococcales</taxon>
        <taxon>Luteimicrobium</taxon>
    </lineage>
</organism>
<dbReference type="InterPro" id="IPR046826">
    <property type="entry name" value="PDH_N"/>
</dbReference>
<keyword evidence="6" id="KW-1185">Reference proteome</keyword>
<dbReference type="GO" id="GO:0006571">
    <property type="term" value="P:tyrosine biosynthetic process"/>
    <property type="evidence" value="ECO:0007669"/>
    <property type="project" value="InterPro"/>
</dbReference>
<protein>
    <submittedName>
        <fullName evidence="5">Prephenate dehydrogenase</fullName>
    </submittedName>
</protein>
<dbReference type="GO" id="GO:0070403">
    <property type="term" value="F:NAD+ binding"/>
    <property type="evidence" value="ECO:0007669"/>
    <property type="project" value="InterPro"/>
</dbReference>
<dbReference type="Proteomes" id="UP000231586">
    <property type="component" value="Unassembled WGS sequence"/>
</dbReference>
<dbReference type="SUPFAM" id="SSF48179">
    <property type="entry name" value="6-phosphogluconate dehydrogenase C-terminal domain-like"/>
    <property type="match status" value="1"/>
</dbReference>
<dbReference type="InterPro" id="IPR008927">
    <property type="entry name" value="6-PGluconate_DH-like_C_sf"/>
</dbReference>
<evidence type="ECO:0000313" key="5">
    <source>
        <dbReference type="EMBL" id="PJI94631.1"/>
    </source>
</evidence>
<reference evidence="5 6" key="1">
    <citation type="submission" date="2017-11" db="EMBL/GenBank/DDBJ databases">
        <title>Genomic Encyclopedia of Archaeal and Bacterial Type Strains, Phase II (KMG-II): From Individual Species to Whole Genera.</title>
        <authorList>
            <person name="Goeker M."/>
        </authorList>
    </citation>
    <scope>NUCLEOTIDE SEQUENCE [LARGE SCALE GENOMIC DNA]</scope>
    <source>
        <strain evidence="5 6">DSM 22413</strain>
    </source>
</reference>